<comment type="caution">
    <text evidence="1">The sequence shown here is derived from an EMBL/GenBank/DDBJ whole genome shotgun (WGS) entry which is preliminary data.</text>
</comment>
<gene>
    <name evidence="1" type="ORF">MQH31_18300</name>
</gene>
<evidence type="ECO:0000313" key="2">
    <source>
        <dbReference type="Proteomes" id="UP001165341"/>
    </source>
</evidence>
<sequence length="86" mass="9605">MPKRTVFYPDRSHQQKMHARAIAVQSFLAAPFTKLRMPKPKLTEVPAVAPVALPHEHLTERPPVDSIGRVVAHSRCTEDDNGVLVD</sequence>
<dbReference type="RefSeq" id="WP_243013253.1">
    <property type="nucleotide sequence ID" value="NZ_JALGAR010000006.1"/>
</dbReference>
<reference evidence="1" key="1">
    <citation type="submission" date="2022-03" db="EMBL/GenBank/DDBJ databases">
        <title>Cryobacterium sp. nov. strain ZS14-85, isolated from Antarctic soil.</title>
        <authorList>
            <person name="Li J."/>
            <person name="Niu G."/>
        </authorList>
    </citation>
    <scope>NUCLEOTIDE SEQUENCE</scope>
    <source>
        <strain evidence="1">ZS14-85</strain>
    </source>
</reference>
<keyword evidence="2" id="KW-1185">Reference proteome</keyword>
<dbReference type="AlphaFoldDB" id="A0AA41QYD9"/>
<evidence type="ECO:0000313" key="1">
    <source>
        <dbReference type="EMBL" id="MCI4659762.1"/>
    </source>
</evidence>
<organism evidence="1 2">
    <name type="scientific">Cryobacterium zhongshanensis</name>
    <dbReference type="NCBI Taxonomy" id="2928153"/>
    <lineage>
        <taxon>Bacteria</taxon>
        <taxon>Bacillati</taxon>
        <taxon>Actinomycetota</taxon>
        <taxon>Actinomycetes</taxon>
        <taxon>Micrococcales</taxon>
        <taxon>Microbacteriaceae</taxon>
        <taxon>Cryobacterium</taxon>
    </lineage>
</organism>
<protein>
    <submittedName>
        <fullName evidence="1">Uncharacterized protein</fullName>
    </submittedName>
</protein>
<dbReference type="Proteomes" id="UP001165341">
    <property type="component" value="Unassembled WGS sequence"/>
</dbReference>
<name>A0AA41QYD9_9MICO</name>
<dbReference type="EMBL" id="JALGAR010000006">
    <property type="protein sequence ID" value="MCI4659762.1"/>
    <property type="molecule type" value="Genomic_DNA"/>
</dbReference>
<proteinExistence type="predicted"/>
<accession>A0AA41QYD9</accession>